<dbReference type="EMBL" id="FNLF01000002">
    <property type="protein sequence ID" value="SDQ62412.1"/>
    <property type="molecule type" value="Genomic_DNA"/>
</dbReference>
<gene>
    <name evidence="2" type="ORF">SAMN04489765_1160</name>
</gene>
<dbReference type="InterPro" id="IPR035172">
    <property type="entry name" value="DUF5302"/>
</dbReference>
<evidence type="ECO:0000313" key="3">
    <source>
        <dbReference type="Proteomes" id="UP000183053"/>
    </source>
</evidence>
<evidence type="ECO:0000256" key="1">
    <source>
        <dbReference type="SAM" id="MobiDB-lite"/>
    </source>
</evidence>
<dbReference type="STRING" id="47312.SAMN04489765_1160"/>
<keyword evidence="3" id="KW-1185">Reference proteome</keyword>
<feature type="compositionally biased region" description="Polar residues" evidence="1">
    <location>
        <begin position="33"/>
        <end position="45"/>
    </location>
</feature>
<feature type="region of interest" description="Disordered" evidence="1">
    <location>
        <begin position="17"/>
        <end position="52"/>
    </location>
</feature>
<dbReference type="AlphaFoldDB" id="A0A1H1CE54"/>
<protein>
    <recommendedName>
        <fullName evidence="4">DUF5302 domain-containing protein</fullName>
    </recommendedName>
</protein>
<dbReference type="Pfam" id="PF17227">
    <property type="entry name" value="DUF5302"/>
    <property type="match status" value="1"/>
</dbReference>
<accession>A0A1H1CE54</accession>
<dbReference type="RefSeq" id="WP_160126332.1">
    <property type="nucleotide sequence ID" value="NZ_AP025457.1"/>
</dbReference>
<name>A0A1H1CE54_9ACTN</name>
<sequence>MPADGIADKFKEALERKNASNRQGSAHLDGAAKTQNTHGSESHQQQFRRKSG</sequence>
<dbReference type="Proteomes" id="UP000183053">
    <property type="component" value="Unassembled WGS sequence"/>
</dbReference>
<proteinExistence type="predicted"/>
<reference evidence="3" key="1">
    <citation type="submission" date="2016-10" db="EMBL/GenBank/DDBJ databases">
        <authorList>
            <person name="Varghese N."/>
            <person name="Submissions S."/>
        </authorList>
    </citation>
    <scope>NUCLEOTIDE SEQUENCE [LARGE SCALE GENOMIC DNA]</scope>
    <source>
        <strain evidence="3">DSM 44142</strain>
    </source>
</reference>
<evidence type="ECO:0000313" key="2">
    <source>
        <dbReference type="EMBL" id="SDQ62412.1"/>
    </source>
</evidence>
<organism evidence="2 3">
    <name type="scientific">Tsukamurella pulmonis</name>
    <dbReference type="NCBI Taxonomy" id="47312"/>
    <lineage>
        <taxon>Bacteria</taxon>
        <taxon>Bacillati</taxon>
        <taxon>Actinomycetota</taxon>
        <taxon>Actinomycetes</taxon>
        <taxon>Mycobacteriales</taxon>
        <taxon>Tsukamurellaceae</taxon>
        <taxon>Tsukamurella</taxon>
    </lineage>
</organism>
<evidence type="ECO:0008006" key="4">
    <source>
        <dbReference type="Google" id="ProtNLM"/>
    </source>
</evidence>